<dbReference type="Proteomes" id="UP000718715">
    <property type="component" value="Unassembled WGS sequence"/>
</dbReference>
<evidence type="ECO:0000313" key="2">
    <source>
        <dbReference type="Proteomes" id="UP000718715"/>
    </source>
</evidence>
<comment type="caution">
    <text evidence="1">The sequence shown here is derived from an EMBL/GenBank/DDBJ whole genome shotgun (WGS) entry which is preliminary data.</text>
</comment>
<protein>
    <submittedName>
        <fullName evidence="1">AlpA family transcriptional regulator</fullName>
    </submittedName>
</protein>
<accession>A0ACD3SWL4</accession>
<dbReference type="EMBL" id="PZOJ01000116">
    <property type="protein sequence ID" value="TMX71972.1"/>
    <property type="molecule type" value="Genomic_DNA"/>
</dbReference>
<keyword evidence="2" id="KW-1185">Reference proteome</keyword>
<evidence type="ECO:0000313" key="1">
    <source>
        <dbReference type="EMBL" id="TMX71972.1"/>
    </source>
</evidence>
<sequence>MRLIRLNEVKSLTGLGRSTIYKYMSEDQFPKTVDLGGRAVAWVESEIHEWIAAKIAARAA</sequence>
<reference evidence="1" key="1">
    <citation type="submission" date="2018-03" db="EMBL/GenBank/DDBJ databases">
        <title>Genomic characterization of a polymicrobial infection associated with a disease outbreak in Pacific white shrimp (Litopenaeus vannamei).</title>
        <authorList>
            <person name="Turner J.W."/>
            <person name="Bachand P.T."/>
            <person name="Tallman J."/>
            <person name="Elledge N.C."/>
            <person name="Pinnell L.J."/>
            <person name="Laughlin R.C."/>
            <person name="Zimba P.V."/>
        </authorList>
    </citation>
    <scope>NUCLEOTIDE SEQUENCE</scope>
    <source>
        <strain evidence="1">Hep-2b-22</strain>
    </source>
</reference>
<proteinExistence type="predicted"/>
<gene>
    <name evidence="1" type="ORF">DA092_16400</name>
</gene>
<organism evidence="1 2">
    <name type="scientific">Photobacterium damselae</name>
    <dbReference type="NCBI Taxonomy" id="38293"/>
    <lineage>
        <taxon>Bacteria</taxon>
        <taxon>Pseudomonadati</taxon>
        <taxon>Pseudomonadota</taxon>
        <taxon>Gammaproteobacteria</taxon>
        <taxon>Vibrionales</taxon>
        <taxon>Vibrionaceae</taxon>
        <taxon>Photobacterium</taxon>
    </lineage>
</organism>
<name>A0ACD3SWL4_PHODM</name>